<sequence>MRKVSNTSQVCDLQVLNVDVPWRGSGLWPPKVNPPSAPVEVVCPFGGPRGSLVTSHCPEEKMGVLEKVH</sequence>
<dbReference type="Proteomes" id="UP001283361">
    <property type="component" value="Unassembled WGS sequence"/>
</dbReference>
<reference evidence="1" key="1">
    <citation type="journal article" date="2023" name="G3 (Bethesda)">
        <title>A reference genome for the long-term kleptoplast-retaining sea slug Elysia crispata morphotype clarki.</title>
        <authorList>
            <person name="Eastman K.E."/>
            <person name="Pendleton A.L."/>
            <person name="Shaikh M.A."/>
            <person name="Suttiyut T."/>
            <person name="Ogas R."/>
            <person name="Tomko P."/>
            <person name="Gavelis G."/>
            <person name="Widhalm J.R."/>
            <person name="Wisecaver J.H."/>
        </authorList>
    </citation>
    <scope>NUCLEOTIDE SEQUENCE</scope>
    <source>
        <strain evidence="1">ECLA1</strain>
    </source>
</reference>
<name>A0AAE1B5I6_9GAST</name>
<proteinExistence type="predicted"/>
<protein>
    <submittedName>
        <fullName evidence="1">Uncharacterized protein</fullName>
    </submittedName>
</protein>
<organism evidence="1 2">
    <name type="scientific">Elysia crispata</name>
    <name type="common">lettuce slug</name>
    <dbReference type="NCBI Taxonomy" id="231223"/>
    <lineage>
        <taxon>Eukaryota</taxon>
        <taxon>Metazoa</taxon>
        <taxon>Spiralia</taxon>
        <taxon>Lophotrochozoa</taxon>
        <taxon>Mollusca</taxon>
        <taxon>Gastropoda</taxon>
        <taxon>Heterobranchia</taxon>
        <taxon>Euthyneura</taxon>
        <taxon>Panpulmonata</taxon>
        <taxon>Sacoglossa</taxon>
        <taxon>Placobranchoidea</taxon>
        <taxon>Plakobranchidae</taxon>
        <taxon>Elysia</taxon>
    </lineage>
</organism>
<accession>A0AAE1B5I6</accession>
<comment type="caution">
    <text evidence="1">The sequence shown here is derived from an EMBL/GenBank/DDBJ whole genome shotgun (WGS) entry which is preliminary data.</text>
</comment>
<dbReference type="AlphaFoldDB" id="A0AAE1B5I6"/>
<dbReference type="EMBL" id="JAWDGP010000503">
    <property type="protein sequence ID" value="KAK3800048.1"/>
    <property type="molecule type" value="Genomic_DNA"/>
</dbReference>
<gene>
    <name evidence="1" type="ORF">RRG08_029770</name>
</gene>
<keyword evidence="2" id="KW-1185">Reference proteome</keyword>
<evidence type="ECO:0000313" key="1">
    <source>
        <dbReference type="EMBL" id="KAK3800048.1"/>
    </source>
</evidence>
<evidence type="ECO:0000313" key="2">
    <source>
        <dbReference type="Proteomes" id="UP001283361"/>
    </source>
</evidence>